<comment type="function">
    <text evidence="10">Component of the Mediator complex, a coactivator involved in the regulated transcription of nearly all RNA polymerase II-dependent genes. Mediator functions as a bridge to convey information from gene-specific regulatory proteins to the basal RNA polymerase II transcription machinery. Mediator is recruited to promoters by direct interactions with regulatory proteins and serves as a scaffold for the assembly of a functional preinitiation complex with RNA polymerase II and the general transcription factors.</text>
</comment>
<evidence type="ECO:0000256" key="5">
    <source>
        <dbReference type="ARBA" id="ARBA00023015"/>
    </source>
</evidence>
<dbReference type="GO" id="GO:0003712">
    <property type="term" value="F:transcription coregulator activity"/>
    <property type="evidence" value="ECO:0007669"/>
    <property type="project" value="InterPro"/>
</dbReference>
<dbReference type="Proteomes" id="UP001154114">
    <property type="component" value="Chromosome 4"/>
</dbReference>
<evidence type="ECO:0000256" key="3">
    <source>
        <dbReference type="ARBA" id="ARBA00011837"/>
    </source>
</evidence>
<accession>A0A9N8KQK5</accession>
<keyword evidence="7 10" id="KW-0804">Transcription</keyword>
<dbReference type="Pfam" id="PF09606">
    <property type="entry name" value="Med15_N"/>
    <property type="match status" value="1"/>
</dbReference>
<evidence type="ECO:0000256" key="10">
    <source>
        <dbReference type="RuleBase" id="RU364148"/>
    </source>
</evidence>
<dbReference type="GO" id="GO:0005634">
    <property type="term" value="C:nucleus"/>
    <property type="evidence" value="ECO:0007669"/>
    <property type="project" value="UniProtKB-SubCell"/>
</dbReference>
<comment type="subcellular location">
    <subcellularLocation>
        <location evidence="1 10">Nucleus</location>
    </subcellularLocation>
</comment>
<evidence type="ECO:0000256" key="9">
    <source>
        <dbReference type="ARBA" id="ARBA00032016"/>
    </source>
</evidence>
<dbReference type="InterPro" id="IPR019087">
    <property type="entry name" value="Med15_N"/>
</dbReference>
<evidence type="ECO:0000256" key="11">
    <source>
        <dbReference type="SAM" id="MobiDB-lite"/>
    </source>
</evidence>
<feature type="domain" description="ARC105/Med15 mediator subunit central" evidence="13">
    <location>
        <begin position="435"/>
        <end position="549"/>
    </location>
</feature>
<dbReference type="EMBL" id="LR824007">
    <property type="protein sequence ID" value="CAD0196399.1"/>
    <property type="molecule type" value="Genomic_DNA"/>
</dbReference>
<name>A0A9N8KQK5_CHRIL</name>
<reference evidence="15" key="1">
    <citation type="submission" date="2021-12" db="EMBL/GenBank/DDBJ databases">
        <authorList>
            <person name="King R."/>
        </authorList>
    </citation>
    <scope>NUCLEOTIDE SEQUENCE</scope>
</reference>
<comment type="subunit">
    <text evidence="3 10">Component of the Mediator complex.</text>
</comment>
<dbReference type="OrthoDB" id="10055322at2759"/>
<keyword evidence="8 10" id="KW-0539">Nucleus</keyword>
<feature type="region of interest" description="Disordered" evidence="11">
    <location>
        <begin position="412"/>
        <end position="438"/>
    </location>
</feature>
<keyword evidence="6 10" id="KW-0010">Activator</keyword>
<evidence type="ECO:0000256" key="1">
    <source>
        <dbReference type="ARBA" id="ARBA00004123"/>
    </source>
</evidence>
<feature type="compositionally biased region" description="Low complexity" evidence="11">
    <location>
        <begin position="80"/>
        <end position="117"/>
    </location>
</feature>
<dbReference type="InterPro" id="IPR048385">
    <property type="entry name" value="Med15_central"/>
</dbReference>
<sequence>MDNLKQFNTMASEDNWRTQAFRQSVVSKIEEVIQRSGVQVARNSSEMENHVFMKAKTREEYMNMVAKLILHVREMSQSKQNQGAPNMQGPNQGQPGPSPQVQAPQGQPQQGPNNQAGLTQDPINALQNLASQGSRNQMMTMGPQGQMQQQGVMGPNPGMQGMQNQMNQQGPIVSQGPQAQTATNLLQTLNQRPQINMQLQNKLGGVLGMVGNQGQMGNNMVAGMGGMSNQMGSQLQSQLAGGMQGQMMPNMSMPNSMQVPMSGSNTMVGQMGNMGNQVGMGQQMAPNNMQGQMSGQMVGGMGNNQIVGLNMLHMQGRVGGVGGVGGKQEVVGGMLGRGAAPAQFLRQSPSPSAPSPAMPGPSPMGVMGSTMTSPMSSLGGLGACGSVGSPSPSNPAHLAHHVQQPQRGVGMGMVASPSSSLNTPVGAGVASPGGEEAAYREKVRQLSKYIEPLRRMVHRMVSEGENVEKLTKMKNLLDILSNPNKRMPLETLIKCEVVLEKLDFKRSEGVVVPSAGKEQIFNPLLEVVNNCLQSPLANHTLKRTFGSALDALNGPEIKNLPTPQKIPKLEEPAMEIPDVLQGEIARLDSRFKVSLEPMSWSGGTGAGAGGGAIALVAALDEPRLPCVAGVHVAVPRDYPRRPPVRLKPRATRHLAPDSFLARLERAMDARCAR</sequence>
<dbReference type="AlphaFoldDB" id="A0A9N8KQK5"/>
<feature type="region of interest" description="Disordered" evidence="11">
    <location>
        <begin position="76"/>
        <end position="120"/>
    </location>
</feature>
<dbReference type="Gene3D" id="1.10.246.20">
    <property type="entry name" value="Coactivator CBP, KIX domain"/>
    <property type="match status" value="1"/>
</dbReference>
<evidence type="ECO:0000256" key="4">
    <source>
        <dbReference type="ARBA" id="ARBA00019613"/>
    </source>
</evidence>
<evidence type="ECO:0000256" key="6">
    <source>
        <dbReference type="ARBA" id="ARBA00023159"/>
    </source>
</evidence>
<dbReference type="InterPro" id="IPR048386">
    <property type="entry name" value="Med15_C"/>
</dbReference>
<feature type="domain" description="ARC105/Med15 mediator subunit C-terminal" evidence="14">
    <location>
        <begin position="576"/>
        <end position="671"/>
    </location>
</feature>
<organism evidence="15 16">
    <name type="scientific">Chrysodeixis includens</name>
    <name type="common">Soybean looper</name>
    <name type="synonym">Pseudoplusia includens</name>
    <dbReference type="NCBI Taxonomy" id="689277"/>
    <lineage>
        <taxon>Eukaryota</taxon>
        <taxon>Metazoa</taxon>
        <taxon>Ecdysozoa</taxon>
        <taxon>Arthropoda</taxon>
        <taxon>Hexapoda</taxon>
        <taxon>Insecta</taxon>
        <taxon>Pterygota</taxon>
        <taxon>Neoptera</taxon>
        <taxon>Endopterygota</taxon>
        <taxon>Lepidoptera</taxon>
        <taxon>Glossata</taxon>
        <taxon>Ditrysia</taxon>
        <taxon>Noctuoidea</taxon>
        <taxon>Noctuidae</taxon>
        <taxon>Plusiinae</taxon>
        <taxon>Chrysodeixis</taxon>
    </lineage>
</organism>
<keyword evidence="16" id="KW-1185">Reference proteome</keyword>
<gene>
    <name evidence="10" type="primary">MED15</name>
    <name evidence="15" type="ORF">CINC_LOCUS10691</name>
</gene>
<keyword evidence="5 10" id="KW-0805">Transcription regulation</keyword>
<dbReference type="GO" id="GO:0006355">
    <property type="term" value="P:regulation of DNA-templated transcription"/>
    <property type="evidence" value="ECO:0007669"/>
    <property type="project" value="InterPro"/>
</dbReference>
<feature type="domain" description="Mediator of RNA polymerase II transcription subunit 15 N-terminal" evidence="12">
    <location>
        <begin position="13"/>
        <end position="82"/>
    </location>
</feature>
<dbReference type="PANTHER" id="PTHR31804:SF3">
    <property type="entry name" value="MEDIATOR OF RNA POLYMERASE II TRANSCRIPTION SUBUNIT 15"/>
    <property type="match status" value="1"/>
</dbReference>
<comment type="similarity">
    <text evidence="2 10">Belongs to the Mediator complex subunit 15 family.</text>
</comment>
<proteinExistence type="inferred from homology"/>
<dbReference type="PANTHER" id="PTHR31804">
    <property type="entry name" value="MEDIATOR OF RNA POLYMERASE II TRANSCRIPTION SUBUNIT 15"/>
    <property type="match status" value="1"/>
</dbReference>
<evidence type="ECO:0000259" key="12">
    <source>
        <dbReference type="Pfam" id="PF09606"/>
    </source>
</evidence>
<evidence type="ECO:0000256" key="7">
    <source>
        <dbReference type="ARBA" id="ARBA00023163"/>
    </source>
</evidence>
<dbReference type="FunFam" id="1.10.246.20:FF:000002">
    <property type="entry name" value="Mediator of RNA polymerase II transcription subunit 15"/>
    <property type="match status" value="1"/>
</dbReference>
<dbReference type="Pfam" id="PF21539">
    <property type="entry name" value="Med15_C"/>
    <property type="match status" value="1"/>
</dbReference>
<evidence type="ECO:0000256" key="8">
    <source>
        <dbReference type="ARBA" id="ARBA00023242"/>
    </source>
</evidence>
<dbReference type="InterPro" id="IPR036529">
    <property type="entry name" value="KIX_dom_sf"/>
</dbReference>
<evidence type="ECO:0000259" key="14">
    <source>
        <dbReference type="Pfam" id="PF21539"/>
    </source>
</evidence>
<dbReference type="Pfam" id="PF21538">
    <property type="entry name" value="Med15_M"/>
    <property type="match status" value="1"/>
</dbReference>
<evidence type="ECO:0000313" key="16">
    <source>
        <dbReference type="Proteomes" id="UP001154114"/>
    </source>
</evidence>
<evidence type="ECO:0000259" key="13">
    <source>
        <dbReference type="Pfam" id="PF21538"/>
    </source>
</evidence>
<evidence type="ECO:0000256" key="2">
    <source>
        <dbReference type="ARBA" id="ARBA00009807"/>
    </source>
</evidence>
<evidence type="ECO:0000313" key="15">
    <source>
        <dbReference type="EMBL" id="CAD0196399.1"/>
    </source>
</evidence>
<protein>
    <recommendedName>
        <fullName evidence="4 10">Mediator of RNA polymerase II transcription subunit 15</fullName>
    </recommendedName>
    <alternativeName>
        <fullName evidence="9 10">Mediator complex subunit 15</fullName>
    </alternativeName>
</protein>